<evidence type="ECO:0000256" key="2">
    <source>
        <dbReference type="SAM" id="MobiDB-lite"/>
    </source>
</evidence>
<dbReference type="InterPro" id="IPR043502">
    <property type="entry name" value="DNA/RNA_pol_sf"/>
</dbReference>
<name>A0A6H5IDP2_9HYME</name>
<organism evidence="4 5">
    <name type="scientific">Trichogramma brassicae</name>
    <dbReference type="NCBI Taxonomy" id="86971"/>
    <lineage>
        <taxon>Eukaryota</taxon>
        <taxon>Metazoa</taxon>
        <taxon>Ecdysozoa</taxon>
        <taxon>Arthropoda</taxon>
        <taxon>Hexapoda</taxon>
        <taxon>Insecta</taxon>
        <taxon>Pterygota</taxon>
        <taxon>Neoptera</taxon>
        <taxon>Endopterygota</taxon>
        <taxon>Hymenoptera</taxon>
        <taxon>Apocrita</taxon>
        <taxon>Proctotrupomorpha</taxon>
        <taxon>Chalcidoidea</taxon>
        <taxon>Trichogrammatidae</taxon>
        <taxon>Trichogramma</taxon>
    </lineage>
</organism>
<feature type="region of interest" description="Disordered" evidence="2">
    <location>
        <begin position="496"/>
        <end position="529"/>
    </location>
</feature>
<feature type="domain" description="CCHC-type" evidence="3">
    <location>
        <begin position="96"/>
        <end position="111"/>
    </location>
</feature>
<dbReference type="Pfam" id="PF00098">
    <property type="entry name" value="zf-CCHC"/>
    <property type="match status" value="1"/>
</dbReference>
<dbReference type="GO" id="GO:0071897">
    <property type="term" value="P:DNA biosynthetic process"/>
    <property type="evidence" value="ECO:0007669"/>
    <property type="project" value="UniProtKB-ARBA"/>
</dbReference>
<proteinExistence type="predicted"/>
<keyword evidence="1" id="KW-0862">Zinc</keyword>
<dbReference type="Proteomes" id="UP000479190">
    <property type="component" value="Unassembled WGS sequence"/>
</dbReference>
<evidence type="ECO:0000259" key="3">
    <source>
        <dbReference type="PROSITE" id="PS50158"/>
    </source>
</evidence>
<dbReference type="SUPFAM" id="SSF56672">
    <property type="entry name" value="DNA/RNA polymerases"/>
    <property type="match status" value="1"/>
</dbReference>
<dbReference type="SUPFAM" id="SSF57756">
    <property type="entry name" value="Retrovirus zinc finger-like domains"/>
    <property type="match status" value="1"/>
</dbReference>
<feature type="compositionally biased region" description="Basic and acidic residues" evidence="2">
    <location>
        <begin position="503"/>
        <end position="512"/>
    </location>
</feature>
<feature type="compositionally biased region" description="Low complexity" evidence="2">
    <location>
        <begin position="582"/>
        <end position="598"/>
    </location>
</feature>
<dbReference type="SMART" id="SM00343">
    <property type="entry name" value="ZnF_C2HC"/>
    <property type="match status" value="2"/>
</dbReference>
<keyword evidence="1" id="KW-0863">Zinc-finger</keyword>
<feature type="region of interest" description="Disordered" evidence="2">
    <location>
        <begin position="563"/>
        <end position="614"/>
    </location>
</feature>
<feature type="region of interest" description="Disordered" evidence="2">
    <location>
        <begin position="389"/>
        <end position="419"/>
    </location>
</feature>
<dbReference type="InterPro" id="IPR036875">
    <property type="entry name" value="Znf_CCHC_sf"/>
</dbReference>
<protein>
    <recommendedName>
        <fullName evidence="3">CCHC-type domain-containing protein</fullName>
    </recommendedName>
</protein>
<accession>A0A6H5IDP2</accession>
<dbReference type="GO" id="GO:0003676">
    <property type="term" value="F:nucleic acid binding"/>
    <property type="evidence" value="ECO:0007669"/>
    <property type="project" value="InterPro"/>
</dbReference>
<evidence type="ECO:0000313" key="4">
    <source>
        <dbReference type="EMBL" id="CAB0033839.1"/>
    </source>
</evidence>
<evidence type="ECO:0000256" key="1">
    <source>
        <dbReference type="PROSITE-ProRule" id="PRU00047"/>
    </source>
</evidence>
<dbReference type="PANTHER" id="PTHR37984">
    <property type="entry name" value="PROTEIN CBG26694"/>
    <property type="match status" value="1"/>
</dbReference>
<dbReference type="GO" id="GO:0008270">
    <property type="term" value="F:zinc ion binding"/>
    <property type="evidence" value="ECO:0007669"/>
    <property type="project" value="UniProtKB-KW"/>
</dbReference>
<dbReference type="InterPro" id="IPR001878">
    <property type="entry name" value="Znf_CCHC"/>
</dbReference>
<feature type="compositionally biased region" description="Polar residues" evidence="2">
    <location>
        <begin position="604"/>
        <end position="614"/>
    </location>
</feature>
<dbReference type="EMBL" id="CADCXV010000727">
    <property type="protein sequence ID" value="CAB0033839.1"/>
    <property type="molecule type" value="Genomic_DNA"/>
</dbReference>
<evidence type="ECO:0000313" key="5">
    <source>
        <dbReference type="Proteomes" id="UP000479190"/>
    </source>
</evidence>
<dbReference type="PANTHER" id="PTHR37984:SF5">
    <property type="entry name" value="PROTEIN NYNRIN-LIKE"/>
    <property type="match status" value="1"/>
</dbReference>
<dbReference type="PROSITE" id="PS50158">
    <property type="entry name" value="ZF_CCHC"/>
    <property type="match status" value="2"/>
</dbReference>
<dbReference type="InterPro" id="IPR050951">
    <property type="entry name" value="Retrovirus_Pol_polyprotein"/>
</dbReference>
<gene>
    <name evidence="4" type="ORF">TBRA_LOCUS5737</name>
</gene>
<dbReference type="AlphaFoldDB" id="A0A6H5IDP2"/>
<dbReference type="Gene3D" id="3.10.10.10">
    <property type="entry name" value="HIV Type 1 Reverse Transcriptase, subunit A, domain 1"/>
    <property type="match status" value="1"/>
</dbReference>
<dbReference type="Gene3D" id="4.10.60.10">
    <property type="entry name" value="Zinc finger, CCHC-type"/>
    <property type="match status" value="1"/>
</dbReference>
<sequence length="614" mass="69129">MRTNCIRGQRTSQCKPDSVQLSRVSSPKAEGSSNKKSKKRKSPKKKPTSPPRTPPKEVAALEKTQAPQSNRYGERRTQWKNSNLQPSGGAIRKELRCTNCKQQGHWTTNCPTIECFKCHKKGHMARACPESEDNVERKDIACQVCGQRGVTVPECGRCSYLFDRSGNEQVEARGYANQQTQPSGGYLCQLCYRSIEKLVESTWNVRRFCQSRWSWAWISVDDGESIYPWPKSVAFRGRAMAQFRQIERGKVNAMRHCGRVCWYHSVWRRKGNIESKIKRLIPDVPPKLGHTDKIVHRIELVEGAKPVCHRTRRMTPKMEKIAHECLQKMKEEGIIEPAKSEWNSAPVLRASPPPIHDYPTPRNVKQVRRLLGMFLRGLRCTHRRTRWTGRSPFSPAITAGNGRAWRGNNERTPTEEELPVSVDRPAALARASVLHRRARDVARTEEESRCWRRRHGQCWSSWWRPVNRWKNGTARHSRRFFRGSPEEEVLLLEEGEATATLRRSGETTEESARVPTPPLAPVQEPSALPLPPPVQQVSYVAGLHGLVFQPFAVQQQRLPQTEYPLDGQTTAPASPPGALPRAATTSSATSTATATTSARGSPRGGSTSKPGGGS</sequence>
<feature type="compositionally biased region" description="Polar residues" evidence="2">
    <location>
        <begin position="9"/>
        <end position="25"/>
    </location>
</feature>
<reference evidence="4 5" key="1">
    <citation type="submission" date="2020-02" db="EMBL/GenBank/DDBJ databases">
        <authorList>
            <person name="Ferguson B K."/>
        </authorList>
    </citation>
    <scope>NUCLEOTIDE SEQUENCE [LARGE SCALE GENOMIC DNA]</scope>
</reference>
<feature type="domain" description="CCHC-type" evidence="3">
    <location>
        <begin position="115"/>
        <end position="130"/>
    </location>
</feature>
<feature type="region of interest" description="Disordered" evidence="2">
    <location>
        <begin position="1"/>
        <end position="88"/>
    </location>
</feature>
<feature type="compositionally biased region" description="Basic residues" evidence="2">
    <location>
        <begin position="35"/>
        <end position="47"/>
    </location>
</feature>
<keyword evidence="5" id="KW-1185">Reference proteome</keyword>
<keyword evidence="1" id="KW-0479">Metal-binding</keyword>